<feature type="compositionally biased region" description="Gly residues" evidence="1">
    <location>
        <begin position="63"/>
        <end position="74"/>
    </location>
</feature>
<dbReference type="EMBL" id="BRYA01000861">
    <property type="protein sequence ID" value="GMI34398.1"/>
    <property type="molecule type" value="Genomic_DNA"/>
</dbReference>
<keyword evidence="2" id="KW-1133">Transmembrane helix</keyword>
<name>A0A9W7G5X5_9STRA</name>
<feature type="region of interest" description="Disordered" evidence="1">
    <location>
        <begin position="55"/>
        <end position="96"/>
    </location>
</feature>
<gene>
    <name evidence="3" type="ORF">TrCOL_g7120</name>
</gene>
<keyword evidence="2" id="KW-0812">Transmembrane</keyword>
<accession>A0A9W7G5X5</accession>
<sequence>MAPLHGSSSGKDENPADVDAYPPLCLFGNFLSDLSDDEIDDSGSESSYAFWDARGEGRRGEGGESGGEGRGGGLYLEENNSSSITTNTSKPIADPNALHDTLQMSSLHGDCESAKWMIGVGSIICLVIGFQIILLASGLSLAFSSIKHVFVLLLKVEEEQFAEGMGGGGGDWMVTGGSKGGGGGREAEELMRRRVAHLKKLKHINEIWRKNHENVRTPTKEGRRVSF</sequence>
<evidence type="ECO:0000256" key="1">
    <source>
        <dbReference type="SAM" id="MobiDB-lite"/>
    </source>
</evidence>
<feature type="compositionally biased region" description="Low complexity" evidence="1">
    <location>
        <begin position="79"/>
        <end position="89"/>
    </location>
</feature>
<dbReference type="Proteomes" id="UP001165065">
    <property type="component" value="Unassembled WGS sequence"/>
</dbReference>
<reference evidence="4" key="1">
    <citation type="journal article" date="2023" name="Commun. Biol.">
        <title>Genome analysis of Parmales, the sister group of diatoms, reveals the evolutionary specialization of diatoms from phago-mixotrophs to photoautotrophs.</title>
        <authorList>
            <person name="Ban H."/>
            <person name="Sato S."/>
            <person name="Yoshikawa S."/>
            <person name="Yamada K."/>
            <person name="Nakamura Y."/>
            <person name="Ichinomiya M."/>
            <person name="Sato N."/>
            <person name="Blanc-Mathieu R."/>
            <person name="Endo H."/>
            <person name="Kuwata A."/>
            <person name="Ogata H."/>
        </authorList>
    </citation>
    <scope>NUCLEOTIDE SEQUENCE [LARGE SCALE GENOMIC DNA]</scope>
</reference>
<organism evidence="3 4">
    <name type="scientific">Triparma columacea</name>
    <dbReference type="NCBI Taxonomy" id="722753"/>
    <lineage>
        <taxon>Eukaryota</taxon>
        <taxon>Sar</taxon>
        <taxon>Stramenopiles</taxon>
        <taxon>Ochrophyta</taxon>
        <taxon>Bolidophyceae</taxon>
        <taxon>Parmales</taxon>
        <taxon>Triparmaceae</taxon>
        <taxon>Triparma</taxon>
    </lineage>
</organism>
<proteinExistence type="predicted"/>
<evidence type="ECO:0000313" key="3">
    <source>
        <dbReference type="EMBL" id="GMI34398.1"/>
    </source>
</evidence>
<evidence type="ECO:0000256" key="2">
    <source>
        <dbReference type="SAM" id="Phobius"/>
    </source>
</evidence>
<feature type="transmembrane region" description="Helical" evidence="2">
    <location>
        <begin position="116"/>
        <end position="143"/>
    </location>
</feature>
<keyword evidence="2" id="KW-0472">Membrane</keyword>
<comment type="caution">
    <text evidence="3">The sequence shown here is derived from an EMBL/GenBank/DDBJ whole genome shotgun (WGS) entry which is preliminary data.</text>
</comment>
<evidence type="ECO:0000313" key="4">
    <source>
        <dbReference type="Proteomes" id="UP001165065"/>
    </source>
</evidence>
<protein>
    <submittedName>
        <fullName evidence="3">Uncharacterized protein</fullName>
    </submittedName>
</protein>
<dbReference type="AlphaFoldDB" id="A0A9W7G5X5"/>
<keyword evidence="4" id="KW-1185">Reference proteome</keyword>
<dbReference type="OrthoDB" id="10543058at2759"/>